<dbReference type="GO" id="GO:0016491">
    <property type="term" value="F:oxidoreductase activity"/>
    <property type="evidence" value="ECO:0007669"/>
    <property type="project" value="InterPro"/>
</dbReference>
<gene>
    <name evidence="3" type="ORF">FR932_09040</name>
</gene>
<dbReference type="InterPro" id="IPR036188">
    <property type="entry name" value="FAD/NAD-bd_sf"/>
</dbReference>
<protein>
    <submittedName>
        <fullName evidence="3">NAD(P)-binding protein</fullName>
    </submittedName>
</protein>
<keyword evidence="4" id="KW-1185">Reference proteome</keyword>
<dbReference type="InterPro" id="IPR002937">
    <property type="entry name" value="Amino_oxidase"/>
</dbReference>
<evidence type="ECO:0000259" key="2">
    <source>
        <dbReference type="Pfam" id="PF01593"/>
    </source>
</evidence>
<dbReference type="InterPro" id="IPR050703">
    <property type="entry name" value="Flavin_MAO"/>
</dbReference>
<evidence type="ECO:0000256" key="1">
    <source>
        <dbReference type="ARBA" id="ARBA00005995"/>
    </source>
</evidence>
<evidence type="ECO:0000313" key="3">
    <source>
        <dbReference type="EMBL" id="QFI37986.1"/>
    </source>
</evidence>
<evidence type="ECO:0000313" key="4">
    <source>
        <dbReference type="Proteomes" id="UP000327424"/>
    </source>
</evidence>
<sequence>MKTEFVIVGGGLSGLYAAYLLEQQGKDYILLEGRHRLGGRIYTEDKFDMGPSWFWPDMHPRITQLIDDLQLPVFPQHDKGAFLFDKHENKAPLRYESGYAGSPQSMRVADGMQTVVDGVMSKLSSERIICNTKVTHVEHQSTTQDSYSIVTAHINGESQTIQARQVIFAMPLRLLASSIKFTPALPKQVQNKFSATATWMAAHAKFFAVYDTPFWRKTGLSGSASSQVGPLAEIHDASTIDATNNVTNSGKGALFGFVGIDAHTRQSAGNELIKSLAVKQLVRVYGEQAAQPIDVKLVDWSQETLTATDADKNAPSAHPHYGLRDVKSALASVYQQGWYFAGTEAAEENGGYIEGALEAAEMVITQI</sequence>
<proteinExistence type="inferred from homology"/>
<dbReference type="Gene3D" id="3.50.50.60">
    <property type="entry name" value="FAD/NAD(P)-binding domain"/>
    <property type="match status" value="2"/>
</dbReference>
<dbReference type="SUPFAM" id="SSF54373">
    <property type="entry name" value="FAD-linked reductases, C-terminal domain"/>
    <property type="match status" value="1"/>
</dbReference>
<comment type="similarity">
    <text evidence="1">Belongs to the flavin monoamine oxidase family.</text>
</comment>
<dbReference type="PANTHER" id="PTHR43563:SF1">
    <property type="entry name" value="AMINE OXIDASE [FLAVIN-CONTAINING] B"/>
    <property type="match status" value="1"/>
</dbReference>
<dbReference type="PANTHER" id="PTHR43563">
    <property type="entry name" value="AMINE OXIDASE"/>
    <property type="match status" value="1"/>
</dbReference>
<reference evidence="3 4" key="1">
    <citation type="submission" date="2019-09" db="EMBL/GenBank/DDBJ databases">
        <title>Hybrid Assembly of the complete Genome of the Deep-Sea Bacterium Moritella marina from long Nanopore and Illumina reads.</title>
        <authorList>
            <person name="Magin S."/>
            <person name="Georgoulis A."/>
            <person name="Papadimitriou K."/>
            <person name="Iliakis G."/>
            <person name="Vorgias C.E."/>
        </authorList>
    </citation>
    <scope>NUCLEOTIDE SEQUENCE [LARGE SCALE GENOMIC DNA]</scope>
    <source>
        <strain evidence="3 4">MP-1</strain>
    </source>
</reference>
<dbReference type="AlphaFoldDB" id="A0A5J6WIU3"/>
<dbReference type="EMBL" id="CP044399">
    <property type="protein sequence ID" value="QFI37986.1"/>
    <property type="molecule type" value="Genomic_DNA"/>
</dbReference>
<dbReference type="Proteomes" id="UP000327424">
    <property type="component" value="Chromosome"/>
</dbReference>
<feature type="domain" description="Amine oxidase" evidence="2">
    <location>
        <begin position="104"/>
        <end position="361"/>
    </location>
</feature>
<dbReference type="RefSeq" id="WP_019441848.1">
    <property type="nucleotide sequence ID" value="NZ_ALOE01000022.1"/>
</dbReference>
<dbReference type="Pfam" id="PF13450">
    <property type="entry name" value="NAD_binding_8"/>
    <property type="match status" value="1"/>
</dbReference>
<dbReference type="KEGG" id="mmaa:FR932_09040"/>
<organism evidence="3 4">
    <name type="scientific">Moritella marina ATCC 15381</name>
    <dbReference type="NCBI Taxonomy" id="1202962"/>
    <lineage>
        <taxon>Bacteria</taxon>
        <taxon>Pseudomonadati</taxon>
        <taxon>Pseudomonadota</taxon>
        <taxon>Gammaproteobacteria</taxon>
        <taxon>Alteromonadales</taxon>
        <taxon>Moritellaceae</taxon>
        <taxon>Moritella</taxon>
    </lineage>
</organism>
<name>A0A5J6WIU3_MORMI</name>
<dbReference type="Pfam" id="PF01593">
    <property type="entry name" value="Amino_oxidase"/>
    <property type="match status" value="1"/>
</dbReference>
<accession>A0A5J6WIU3</accession>
<dbReference type="OrthoDB" id="337830at2"/>
<dbReference type="SUPFAM" id="SSF51905">
    <property type="entry name" value="FAD/NAD(P)-binding domain"/>
    <property type="match status" value="1"/>
</dbReference>